<name>A0A2T4FR34_9PSED</name>
<organism evidence="1 2">
    <name type="scientific">Pseudomonas aylmerensis</name>
    <dbReference type="NCBI Taxonomy" id="1869229"/>
    <lineage>
        <taxon>Bacteria</taxon>
        <taxon>Pseudomonadati</taxon>
        <taxon>Pseudomonadota</taxon>
        <taxon>Gammaproteobacteria</taxon>
        <taxon>Pseudomonadales</taxon>
        <taxon>Pseudomonadaceae</taxon>
        <taxon>Pseudomonas</taxon>
    </lineage>
</organism>
<gene>
    <name evidence="1" type="ORF">C9382_23260</name>
</gene>
<reference evidence="1 2" key="1">
    <citation type="submission" date="2018-03" db="EMBL/GenBank/DDBJ databases">
        <title>Diversity of bacteria associated with corn roots inoculated with woodland soils in Canada, and Description of Pseudomonas aylmerense sp. nov.</title>
        <authorList>
            <person name="Tambong J.T."/>
            <person name="Xu R."/>
            <person name="Tchagang C."/>
        </authorList>
    </citation>
    <scope>NUCLEOTIDE SEQUENCE [LARGE SCALE GENOMIC DNA]</scope>
    <source>
        <strain evidence="1 2">S1E44</strain>
    </source>
</reference>
<dbReference type="Proteomes" id="UP000240571">
    <property type="component" value="Unassembled WGS sequence"/>
</dbReference>
<comment type="caution">
    <text evidence="1">The sequence shown here is derived from an EMBL/GenBank/DDBJ whole genome shotgun (WGS) entry which is preliminary data.</text>
</comment>
<dbReference type="OrthoDB" id="7008625at2"/>
<protein>
    <submittedName>
        <fullName evidence="1">Uncharacterized protein</fullName>
    </submittedName>
</protein>
<dbReference type="AlphaFoldDB" id="A0A2T4FR34"/>
<evidence type="ECO:0000313" key="1">
    <source>
        <dbReference type="EMBL" id="PTC25874.1"/>
    </source>
</evidence>
<sequence>MMTPIQIVALVILTALAALLIWGDYIMGRRDGLEVGLRESEDIQRAVSAKTIRELQASLQFIRADHARLAQTCKLLEASPQFGPTEKQTLVAIGDLLRIAAETFSVFRTGKKLERDARPLREQALQLAKRVVTQKRTDHMKGIQPKGVRA</sequence>
<evidence type="ECO:0000313" key="2">
    <source>
        <dbReference type="Proteomes" id="UP000240571"/>
    </source>
</evidence>
<dbReference type="EMBL" id="PYWW01000049">
    <property type="protein sequence ID" value="PTC25874.1"/>
    <property type="molecule type" value="Genomic_DNA"/>
</dbReference>
<accession>A0A2T4FR34</accession>
<proteinExistence type="predicted"/>
<dbReference type="RefSeq" id="WP_049827962.1">
    <property type="nucleotide sequence ID" value="NZ_MAUE01000001.1"/>
</dbReference>